<dbReference type="RefSeq" id="XP_052119453.1">
    <property type="nucleotide sequence ID" value="XM_052263493.1"/>
</dbReference>
<dbReference type="PROSITE" id="PS51999">
    <property type="entry name" value="ZF_GRF"/>
    <property type="match status" value="1"/>
</dbReference>
<feature type="region of interest" description="Disordered" evidence="5">
    <location>
        <begin position="303"/>
        <end position="329"/>
    </location>
</feature>
<sequence length="752" mass="84092">MVYALTSERYQKSFEELQEHASEKFLNYFEENWQNYGSAWSCFERLNSLNLGQRTNNSVESHNQKIKTLLSKRSSLAELVKGLLVLQVSSDSVTNYKDFLGIMKVSYRTDTKDPIVKKNLASATSFAAECIRIEYEEGRKRLGLPENINFRNWKPSENKCPCPIYCERRLPCRHMFTLRLLKGVDVFSPADVPARWQKLTVEGFRERIDEPPASSYIPEGFIGTEVLKTGGKPLSQNQRYKQASELALEAAQLIALHGGKDYAKKMKILDQMMKIWRRGKDVVILEAVGDSEGGGLIVEISSDVASSENDKPPNVPDTSDGSVNDNLQKPSVVNHDASFETENHCSADDGTGDIDVHVNSDFGESIPTNAHLDTADPKNCNAQTNKAIKEVLGVSQNRKYYPLSKDMLNQMEVPKSLKIRGRPKGRVLTKIGLRKTSKEKVECHVCSEMGRWKESRMNVHGETKLMLLCPSCLMVFESNIVPNEDGIIEEFDSEEDDNFENACSDAQNSPARAAPSEKQDPDIICISSDDEDQTAHQMHTAVSDVKMEVETDADLSDVSMAPQSRGLSESNSTGLGETESFNSLQPTNPSITTNSTGENDYDKELAELWTVIQSNERLNMPNTRKCDTYIPKCNCGNFCERRTSERPGGPNFGRDFFRCPIQCPKKIFRWVDTLYNVAGSSGTLPPKTPTKKNSSKSLRKTPTKTPSKSQSKTPSKSQYKTPTKSQPKTARKTVSKNPLKIICQNPSQTACM</sequence>
<gene>
    <name evidence="9" type="primary">LOC113215848</name>
</gene>
<dbReference type="OrthoDB" id="10068438at2759"/>
<dbReference type="InterPro" id="IPR007527">
    <property type="entry name" value="Znf_SWIM"/>
</dbReference>
<dbReference type="AlphaFoldDB" id="A0A9C6U0N9"/>
<dbReference type="PANTHER" id="PTHR31569">
    <property type="entry name" value="SWIM-TYPE DOMAIN-CONTAINING PROTEIN"/>
    <property type="match status" value="1"/>
</dbReference>
<feature type="compositionally biased region" description="Low complexity" evidence="5">
    <location>
        <begin position="703"/>
        <end position="726"/>
    </location>
</feature>
<protein>
    <submittedName>
        <fullName evidence="9">Uncharacterized protein LOC113215848</fullName>
    </submittedName>
</protein>
<evidence type="ECO:0000259" key="7">
    <source>
        <dbReference type="PROSITE" id="PS51999"/>
    </source>
</evidence>
<feature type="domain" description="GRF-type" evidence="7">
    <location>
        <begin position="633"/>
        <end position="674"/>
    </location>
</feature>
<dbReference type="PANTHER" id="PTHR31569:SF4">
    <property type="entry name" value="SWIM-TYPE DOMAIN-CONTAINING PROTEIN"/>
    <property type="match status" value="1"/>
</dbReference>
<proteinExistence type="predicted"/>
<feature type="compositionally biased region" description="Polar residues" evidence="5">
    <location>
        <begin position="561"/>
        <end position="598"/>
    </location>
</feature>
<feature type="region of interest" description="Disordered" evidence="5">
    <location>
        <begin position="557"/>
        <end position="599"/>
    </location>
</feature>
<evidence type="ECO:0000256" key="5">
    <source>
        <dbReference type="SAM" id="MobiDB-lite"/>
    </source>
</evidence>
<keyword evidence="8" id="KW-1185">Reference proteome</keyword>
<evidence type="ECO:0000313" key="9">
    <source>
        <dbReference type="RefSeq" id="XP_052119453.1"/>
    </source>
</evidence>
<feature type="region of interest" description="Disordered" evidence="5">
    <location>
        <begin position="679"/>
        <end position="739"/>
    </location>
</feature>
<accession>A0A9C6U0N9</accession>
<feature type="compositionally biased region" description="Low complexity" evidence="5">
    <location>
        <begin position="679"/>
        <end position="688"/>
    </location>
</feature>
<feature type="compositionally biased region" description="Basic residues" evidence="5">
    <location>
        <begin position="689"/>
        <end position="702"/>
    </location>
</feature>
<feature type="domain" description="SWIM-type" evidence="6">
    <location>
        <begin position="131"/>
        <end position="183"/>
    </location>
</feature>
<dbReference type="InterPro" id="IPR010666">
    <property type="entry name" value="Znf_GRF"/>
</dbReference>
<evidence type="ECO:0000256" key="2">
    <source>
        <dbReference type="ARBA" id="ARBA00022771"/>
    </source>
</evidence>
<dbReference type="GeneID" id="113215848"/>
<evidence type="ECO:0000256" key="3">
    <source>
        <dbReference type="ARBA" id="ARBA00022833"/>
    </source>
</evidence>
<dbReference type="Proteomes" id="UP000504606">
    <property type="component" value="Unplaced"/>
</dbReference>
<feature type="compositionally biased region" description="Polar residues" evidence="5">
    <location>
        <begin position="316"/>
        <end position="329"/>
    </location>
</feature>
<dbReference type="GO" id="GO:0008270">
    <property type="term" value="F:zinc ion binding"/>
    <property type="evidence" value="ECO:0007669"/>
    <property type="project" value="UniProtKB-KW"/>
</dbReference>
<dbReference type="InterPro" id="IPR052579">
    <property type="entry name" value="Zinc_finger_SWIM"/>
</dbReference>
<keyword evidence="1" id="KW-0479">Metal-binding</keyword>
<name>A0A9C6U0N9_FRAOC</name>
<reference evidence="9" key="1">
    <citation type="submission" date="2025-08" db="UniProtKB">
        <authorList>
            <consortium name="RefSeq"/>
        </authorList>
    </citation>
    <scope>IDENTIFICATION</scope>
    <source>
        <tissue evidence="9">Whole organism</tissue>
    </source>
</reference>
<organism evidence="8 9">
    <name type="scientific">Frankliniella occidentalis</name>
    <name type="common">Western flower thrips</name>
    <name type="synonym">Euthrips occidentalis</name>
    <dbReference type="NCBI Taxonomy" id="133901"/>
    <lineage>
        <taxon>Eukaryota</taxon>
        <taxon>Metazoa</taxon>
        <taxon>Ecdysozoa</taxon>
        <taxon>Arthropoda</taxon>
        <taxon>Hexapoda</taxon>
        <taxon>Insecta</taxon>
        <taxon>Pterygota</taxon>
        <taxon>Neoptera</taxon>
        <taxon>Paraneoptera</taxon>
        <taxon>Thysanoptera</taxon>
        <taxon>Terebrantia</taxon>
        <taxon>Thripoidea</taxon>
        <taxon>Thripidae</taxon>
        <taxon>Frankliniella</taxon>
    </lineage>
</organism>
<keyword evidence="3" id="KW-0862">Zinc</keyword>
<evidence type="ECO:0000256" key="1">
    <source>
        <dbReference type="ARBA" id="ARBA00022723"/>
    </source>
</evidence>
<dbReference type="KEGG" id="foc:113215848"/>
<feature type="region of interest" description="Disordered" evidence="5">
    <location>
        <begin position="495"/>
        <end position="524"/>
    </location>
</feature>
<dbReference type="PROSITE" id="PS50966">
    <property type="entry name" value="ZF_SWIM"/>
    <property type="match status" value="1"/>
</dbReference>
<evidence type="ECO:0000313" key="8">
    <source>
        <dbReference type="Proteomes" id="UP000504606"/>
    </source>
</evidence>
<keyword evidence="2 4" id="KW-0863">Zinc-finger</keyword>
<evidence type="ECO:0000256" key="4">
    <source>
        <dbReference type="PROSITE-ProRule" id="PRU00325"/>
    </source>
</evidence>
<evidence type="ECO:0000259" key="6">
    <source>
        <dbReference type="PROSITE" id="PS50966"/>
    </source>
</evidence>